<accession>A0ABN8MT14</accession>
<dbReference type="Proteomes" id="UP001159405">
    <property type="component" value="Unassembled WGS sequence"/>
</dbReference>
<organism evidence="3 4">
    <name type="scientific">Porites lobata</name>
    <dbReference type="NCBI Taxonomy" id="104759"/>
    <lineage>
        <taxon>Eukaryota</taxon>
        <taxon>Metazoa</taxon>
        <taxon>Cnidaria</taxon>
        <taxon>Anthozoa</taxon>
        <taxon>Hexacorallia</taxon>
        <taxon>Scleractinia</taxon>
        <taxon>Fungiina</taxon>
        <taxon>Poritidae</taxon>
        <taxon>Porites</taxon>
    </lineage>
</organism>
<dbReference type="PANTHER" id="PTHR35617">
    <property type="entry name" value="PHAGE_INTEGRASE DOMAIN-CONTAINING PROTEIN"/>
    <property type="match status" value="1"/>
</dbReference>
<proteinExistence type="predicted"/>
<gene>
    <name evidence="3" type="ORF">PLOB_00000573</name>
</gene>
<name>A0ABN8MT14_9CNID</name>
<protein>
    <submittedName>
        <fullName evidence="3">Uncharacterized protein</fullName>
    </submittedName>
</protein>
<dbReference type="InterPro" id="IPR010998">
    <property type="entry name" value="Integrase_recombinase_N"/>
</dbReference>
<comment type="caution">
    <text evidence="3">The sequence shown here is derived from an EMBL/GenBank/DDBJ whole genome shotgun (WGS) entry which is preliminary data.</text>
</comment>
<keyword evidence="4" id="KW-1185">Reference proteome</keyword>
<keyword evidence="1" id="KW-0238">DNA-binding</keyword>
<reference evidence="3 4" key="1">
    <citation type="submission" date="2022-05" db="EMBL/GenBank/DDBJ databases">
        <authorList>
            <consortium name="Genoscope - CEA"/>
            <person name="William W."/>
        </authorList>
    </citation>
    <scope>NUCLEOTIDE SEQUENCE [LARGE SCALE GENOMIC DNA]</scope>
</reference>
<evidence type="ECO:0000313" key="4">
    <source>
        <dbReference type="Proteomes" id="UP001159405"/>
    </source>
</evidence>
<evidence type="ECO:0000256" key="1">
    <source>
        <dbReference type="ARBA" id="ARBA00023125"/>
    </source>
</evidence>
<dbReference type="Gene3D" id="1.10.150.130">
    <property type="match status" value="1"/>
</dbReference>
<evidence type="ECO:0000313" key="3">
    <source>
        <dbReference type="EMBL" id="CAH3032498.1"/>
    </source>
</evidence>
<dbReference type="PANTHER" id="PTHR35617:SF3">
    <property type="entry name" value="CORE-BINDING (CB) DOMAIN-CONTAINING PROTEIN"/>
    <property type="match status" value="1"/>
</dbReference>
<feature type="region of interest" description="Disordered" evidence="2">
    <location>
        <begin position="24"/>
        <end position="52"/>
    </location>
</feature>
<dbReference type="SUPFAM" id="SSF47823">
    <property type="entry name" value="lambda integrase-like, N-terminal domain"/>
    <property type="match status" value="1"/>
</dbReference>
<dbReference type="EMBL" id="CALNXK010000001">
    <property type="protein sequence ID" value="CAH3032498.1"/>
    <property type="molecule type" value="Genomic_DNA"/>
</dbReference>
<feature type="compositionally biased region" description="Polar residues" evidence="2">
    <location>
        <begin position="24"/>
        <end position="45"/>
    </location>
</feature>
<evidence type="ECO:0000256" key="2">
    <source>
        <dbReference type="SAM" id="MobiDB-lite"/>
    </source>
</evidence>
<sequence length="146" mass="16434">MAQHLECCNKIDFLLTQEFHKQLKTQSSTSGGQQPKNNTGSSLRSGNRRAVDPLHPPVKDVLEFLQELYERGLRYSCLNTARSALSSIIVLDGNVTVGNHPLVQRFLKGVFQTRPAFPRYTTTWDTSIVLTDLKTLHPPKEISLQT</sequence>